<dbReference type="Pfam" id="PF10302">
    <property type="entry name" value="Dsc3_N"/>
    <property type="match status" value="1"/>
</dbReference>
<dbReference type="PANTHER" id="PTHR28049:SF1">
    <property type="entry name" value="DSC E3 UBIQUITIN LIGASE COMPLEX SUBUNIT 3"/>
    <property type="match status" value="1"/>
</dbReference>
<evidence type="ECO:0000256" key="1">
    <source>
        <dbReference type="SAM" id="MobiDB-lite"/>
    </source>
</evidence>
<gene>
    <name evidence="5" type="ORF">FOVG_01970</name>
</gene>
<name>W9QV32_FUSOX</name>
<reference evidence="5" key="1">
    <citation type="submission" date="2011-10" db="EMBL/GenBank/DDBJ databases">
        <title>The Genome Sequence of Fusarium oxysporum HDV247.</title>
        <authorList>
            <consortium name="The Broad Institute Genome Sequencing Platform"/>
            <person name="Ma L.-J."/>
            <person name="Gale L.R."/>
            <person name="Schwartz D.C."/>
            <person name="Zhou S."/>
            <person name="Corby-Kistler H."/>
            <person name="Young S.K."/>
            <person name="Zeng Q."/>
            <person name="Gargeya S."/>
            <person name="Fitzgerald M."/>
            <person name="Haas B."/>
            <person name="Abouelleil A."/>
            <person name="Alvarado L."/>
            <person name="Arachchi H.M."/>
            <person name="Berlin A."/>
            <person name="Brown A."/>
            <person name="Chapman S.B."/>
            <person name="Chen Z."/>
            <person name="Dunbar C."/>
            <person name="Freedman E."/>
            <person name="Gearin G."/>
            <person name="Goldberg J."/>
            <person name="Griggs A."/>
            <person name="Gujja S."/>
            <person name="Heiman D."/>
            <person name="Howarth C."/>
            <person name="Larson L."/>
            <person name="Lui A."/>
            <person name="MacDonald P.J.P."/>
            <person name="Montmayeur A."/>
            <person name="Murphy C."/>
            <person name="Neiman D."/>
            <person name="Pearson M."/>
            <person name="Priest M."/>
            <person name="Roberts A."/>
            <person name="Saif S."/>
            <person name="Shea T."/>
            <person name="Shenoy N."/>
            <person name="Sisk P."/>
            <person name="Stolte C."/>
            <person name="Sykes S."/>
            <person name="Wortman J."/>
            <person name="Nusbaum C."/>
            <person name="Birren B."/>
        </authorList>
    </citation>
    <scope>NUCLEOTIDE SEQUENCE [LARGE SCALE GENOMIC DNA]</scope>
    <source>
        <strain evidence="5">HDV247</strain>
    </source>
</reference>
<dbReference type="InterPro" id="IPR019413">
    <property type="entry name" value="Dsc3_ub-like_dom"/>
</dbReference>
<evidence type="ECO:0000259" key="3">
    <source>
        <dbReference type="Pfam" id="PF10302"/>
    </source>
</evidence>
<dbReference type="Proteomes" id="UP000030751">
    <property type="component" value="Unassembled WGS sequence"/>
</dbReference>
<keyword evidence="2" id="KW-1133">Transmembrane helix</keyword>
<reference evidence="5" key="2">
    <citation type="submission" date="2012-05" db="EMBL/GenBank/DDBJ databases">
        <title>Annotation of the Genome Sequence of Fusarium oxysporum HDV247.</title>
        <authorList>
            <consortium name="The Broad Institute Genomics Platform"/>
            <person name="Ma L.-J."/>
            <person name="Corby-Kistler H."/>
            <person name="Broz K."/>
            <person name="Gale L.R."/>
            <person name="Jonkers W."/>
            <person name="O'Donnell K."/>
            <person name="Ploetz R."/>
            <person name="Steinberg C."/>
            <person name="Schwartz D.C."/>
            <person name="VanEtten H."/>
            <person name="Zhou S."/>
            <person name="Young S.K."/>
            <person name="Zeng Q."/>
            <person name="Gargeya S."/>
            <person name="Fitzgerald M."/>
            <person name="Abouelleil A."/>
            <person name="Alvarado L."/>
            <person name="Chapman S.B."/>
            <person name="Gainer-Dewar J."/>
            <person name="Goldberg J."/>
            <person name="Griggs A."/>
            <person name="Gujja S."/>
            <person name="Hansen M."/>
            <person name="Howarth C."/>
            <person name="Imamovic A."/>
            <person name="Ireland A."/>
            <person name="Larimer J."/>
            <person name="McCowan C."/>
            <person name="Murphy C."/>
            <person name="Pearson M."/>
            <person name="Poon T.W."/>
            <person name="Priest M."/>
            <person name="Roberts A."/>
            <person name="Saif S."/>
            <person name="Shea T."/>
            <person name="Sykes S."/>
            <person name="Wortman J."/>
            <person name="Nusbaum C."/>
            <person name="Birren B."/>
        </authorList>
    </citation>
    <scope>NUCLEOTIDE SEQUENCE</scope>
    <source>
        <strain evidence="5">HDV247</strain>
    </source>
</reference>
<dbReference type="AlphaFoldDB" id="W9QV32"/>
<feature type="domain" description="DSC E3 ubiquitin ligase complex subunit 3 C-terminal" evidence="4">
    <location>
        <begin position="234"/>
        <end position="357"/>
    </location>
</feature>
<feature type="region of interest" description="Disordered" evidence="1">
    <location>
        <begin position="158"/>
        <end position="181"/>
    </location>
</feature>
<evidence type="ECO:0000256" key="2">
    <source>
        <dbReference type="SAM" id="Phobius"/>
    </source>
</evidence>
<dbReference type="Pfam" id="PF13373">
    <property type="entry name" value="Dsc3_C"/>
    <property type="match status" value="1"/>
</dbReference>
<dbReference type="Gene3D" id="3.10.20.90">
    <property type="entry name" value="Phosphatidylinositol 3-kinase Catalytic Subunit, Chain A, domain 1"/>
    <property type="match status" value="1"/>
</dbReference>
<dbReference type="SUPFAM" id="SSF54236">
    <property type="entry name" value="Ubiquitin-like"/>
    <property type="match status" value="1"/>
</dbReference>
<protein>
    <recommendedName>
        <fullName evidence="6">Ubiquitin-like domain-containing protein</fullName>
    </recommendedName>
</protein>
<dbReference type="OrthoDB" id="2556122at2759"/>
<evidence type="ECO:0008006" key="6">
    <source>
        <dbReference type="Google" id="ProtNLM"/>
    </source>
</evidence>
<proteinExistence type="predicted"/>
<accession>W9QV32</accession>
<feature type="compositionally biased region" description="Basic and acidic residues" evidence="1">
    <location>
        <begin position="202"/>
        <end position="219"/>
    </location>
</feature>
<keyword evidence="2" id="KW-0472">Membrane</keyword>
<dbReference type="InterPro" id="IPR029071">
    <property type="entry name" value="Ubiquitin-like_domsf"/>
</dbReference>
<sequence>MFSILAFNIDILKRIKSQASACDFCINPVKHPSRRSASGGHVTNTTQLHSTSALFAPVTHIVASTAQLHSYSLTPSVSFCHNFISNSQTMPSSHPLPPPLHLTIRFTTSQPDLELDIPSPQTTTVLALKHLLRTRLSSKSRLRLIHQGHLLPDASALSSVLKPHPAPPRTNDDPKGKGKAVEGANVSRIYVNCSIGDELTSDELKKEEEEALKPPKEATGDGSKPTTSTRPRPRGFDRLLQSGFSPSEIATLRTQFTSIHTSRFTPDAMPSPDTLRNMEDAWIDNNAEGIPSGSNPLEDENSGMASVLEILFKAMMVGFFFPLGSLAWLMRQEGIWSKRWQIFVGFGVVFSLVIGFVMELSGDRP</sequence>
<dbReference type="EMBL" id="JH650968">
    <property type="protein sequence ID" value="EXA54525.1"/>
    <property type="molecule type" value="Genomic_DNA"/>
</dbReference>
<feature type="transmembrane region" description="Helical" evidence="2">
    <location>
        <begin position="342"/>
        <end position="362"/>
    </location>
</feature>
<dbReference type="GO" id="GO:0005783">
    <property type="term" value="C:endoplasmic reticulum"/>
    <property type="evidence" value="ECO:0007669"/>
    <property type="project" value="TreeGrafter"/>
</dbReference>
<dbReference type="InterPro" id="IPR045226">
    <property type="entry name" value="Dsc3"/>
</dbReference>
<organism evidence="5">
    <name type="scientific">Fusarium oxysporum f. sp. pisi HDV247</name>
    <dbReference type="NCBI Taxonomy" id="1080344"/>
    <lineage>
        <taxon>Eukaryota</taxon>
        <taxon>Fungi</taxon>
        <taxon>Dikarya</taxon>
        <taxon>Ascomycota</taxon>
        <taxon>Pezizomycotina</taxon>
        <taxon>Sordariomycetes</taxon>
        <taxon>Hypocreomycetidae</taxon>
        <taxon>Hypocreales</taxon>
        <taxon>Nectriaceae</taxon>
        <taxon>Fusarium</taxon>
        <taxon>Fusarium oxysporum species complex</taxon>
    </lineage>
</organism>
<evidence type="ECO:0000313" key="5">
    <source>
        <dbReference type="EMBL" id="EXA54525.1"/>
    </source>
</evidence>
<dbReference type="InterPro" id="IPR025390">
    <property type="entry name" value="Dsc3_C"/>
</dbReference>
<dbReference type="HOGENOM" id="CLU_035821_0_0_1"/>
<keyword evidence="2" id="KW-0812">Transmembrane</keyword>
<feature type="transmembrane region" description="Helical" evidence="2">
    <location>
        <begin position="310"/>
        <end position="330"/>
    </location>
</feature>
<feature type="region of interest" description="Disordered" evidence="1">
    <location>
        <begin position="201"/>
        <end position="240"/>
    </location>
</feature>
<dbReference type="PANTHER" id="PTHR28049">
    <property type="entry name" value="TRANSMEMBRANE PROTEIN YOR223W"/>
    <property type="match status" value="1"/>
</dbReference>
<dbReference type="GO" id="GO:0044695">
    <property type="term" value="C:Dsc E3 ubiquitin ligase complex"/>
    <property type="evidence" value="ECO:0007669"/>
    <property type="project" value="InterPro"/>
</dbReference>
<feature type="compositionally biased region" description="Basic and acidic residues" evidence="1">
    <location>
        <begin position="170"/>
        <end position="180"/>
    </location>
</feature>
<feature type="domain" description="DSC E3 ubiquitin ligase complex subunit 3 ubiquitin-like" evidence="3">
    <location>
        <begin position="101"/>
        <end position="198"/>
    </location>
</feature>
<evidence type="ECO:0000259" key="4">
    <source>
        <dbReference type="Pfam" id="PF13373"/>
    </source>
</evidence>